<feature type="region of interest" description="Disordered" evidence="1">
    <location>
        <begin position="1"/>
        <end position="29"/>
    </location>
</feature>
<comment type="caution">
    <text evidence="2">The sequence shown here is derived from an EMBL/GenBank/DDBJ whole genome shotgun (WGS) entry which is preliminary data.</text>
</comment>
<dbReference type="Proteomes" id="UP000023152">
    <property type="component" value="Unassembled WGS sequence"/>
</dbReference>
<evidence type="ECO:0000313" key="2">
    <source>
        <dbReference type="EMBL" id="ETO17255.1"/>
    </source>
</evidence>
<name>X6MVX6_RETFI</name>
<dbReference type="EMBL" id="ASPP01017024">
    <property type="protein sequence ID" value="ETO17255.1"/>
    <property type="molecule type" value="Genomic_DNA"/>
</dbReference>
<dbReference type="AlphaFoldDB" id="X6MVX6"/>
<evidence type="ECO:0000256" key="1">
    <source>
        <dbReference type="SAM" id="MobiDB-lite"/>
    </source>
</evidence>
<proteinExistence type="predicted"/>
<accession>X6MVX6</accession>
<protein>
    <submittedName>
        <fullName evidence="2">Uncharacterized protein</fullName>
    </submittedName>
</protein>
<feature type="compositionally biased region" description="Basic and acidic residues" evidence="1">
    <location>
        <begin position="1"/>
        <end position="17"/>
    </location>
</feature>
<organism evidence="2 3">
    <name type="scientific">Reticulomyxa filosa</name>
    <dbReference type="NCBI Taxonomy" id="46433"/>
    <lineage>
        <taxon>Eukaryota</taxon>
        <taxon>Sar</taxon>
        <taxon>Rhizaria</taxon>
        <taxon>Retaria</taxon>
        <taxon>Foraminifera</taxon>
        <taxon>Monothalamids</taxon>
        <taxon>Reticulomyxidae</taxon>
        <taxon>Reticulomyxa</taxon>
    </lineage>
</organism>
<evidence type="ECO:0000313" key="3">
    <source>
        <dbReference type="Proteomes" id="UP000023152"/>
    </source>
</evidence>
<reference evidence="2 3" key="1">
    <citation type="journal article" date="2013" name="Curr. Biol.">
        <title>The Genome of the Foraminiferan Reticulomyxa filosa.</title>
        <authorList>
            <person name="Glockner G."/>
            <person name="Hulsmann N."/>
            <person name="Schleicher M."/>
            <person name="Noegel A.A."/>
            <person name="Eichinger L."/>
            <person name="Gallinger C."/>
            <person name="Pawlowski J."/>
            <person name="Sierra R."/>
            <person name="Euteneuer U."/>
            <person name="Pillet L."/>
            <person name="Moustafa A."/>
            <person name="Platzer M."/>
            <person name="Groth M."/>
            <person name="Szafranski K."/>
            <person name="Schliwa M."/>
        </authorList>
    </citation>
    <scope>NUCLEOTIDE SEQUENCE [LARGE SCALE GENOMIC DNA]</scope>
</reference>
<sequence length="90" mass="10469">MSKQEKEKKTQEKDKTTTKPSIDIPKTDGNEEQAAQDLTQFVQNLLEQMVIFICSFCPYFAIKRYFTKNKIGKQTKLDSILDFSKCQILL</sequence>
<gene>
    <name evidence="2" type="ORF">RFI_20075</name>
</gene>
<keyword evidence="3" id="KW-1185">Reference proteome</keyword>